<dbReference type="InterPro" id="IPR018321">
    <property type="entry name" value="Glucosamine6P_isomerase_CS"/>
</dbReference>
<dbReference type="CDD" id="cd01399">
    <property type="entry name" value="GlcN6P_deaminase"/>
    <property type="match status" value="1"/>
</dbReference>
<keyword evidence="3 4" id="KW-0119">Carbohydrate metabolism</keyword>
<comment type="similarity">
    <text evidence="4">Belongs to the glucosamine/galactosamine-6-phosphate isomerase family. NagB subfamily.</text>
</comment>
<dbReference type="FunFam" id="3.40.50.1360:FF:000003">
    <property type="entry name" value="Glucosamine-6-phosphate deaminase"/>
    <property type="match status" value="1"/>
</dbReference>
<comment type="catalytic activity">
    <reaction evidence="1 4">
        <text>alpha-D-glucosamine 6-phosphate + H2O = beta-D-fructose 6-phosphate + NH4(+)</text>
        <dbReference type="Rhea" id="RHEA:12172"/>
        <dbReference type="ChEBI" id="CHEBI:15377"/>
        <dbReference type="ChEBI" id="CHEBI:28938"/>
        <dbReference type="ChEBI" id="CHEBI:57634"/>
        <dbReference type="ChEBI" id="CHEBI:75989"/>
        <dbReference type="EC" id="3.5.99.6"/>
    </reaction>
</comment>
<dbReference type="Gene3D" id="3.40.50.1360">
    <property type="match status" value="1"/>
</dbReference>
<organism evidence="6 7">
    <name type="scientific">Anaerosalibacter bizertensis</name>
    <dbReference type="NCBI Taxonomy" id="932217"/>
    <lineage>
        <taxon>Bacteria</taxon>
        <taxon>Bacillati</taxon>
        <taxon>Bacillota</taxon>
        <taxon>Tissierellia</taxon>
        <taxon>Tissierellales</taxon>
        <taxon>Sporanaerobacteraceae</taxon>
        <taxon>Anaerosalibacter</taxon>
    </lineage>
</organism>
<evidence type="ECO:0000256" key="2">
    <source>
        <dbReference type="ARBA" id="ARBA00022801"/>
    </source>
</evidence>
<dbReference type="AlphaFoldDB" id="A0A9Q4FLQ9"/>
<dbReference type="GO" id="GO:0006043">
    <property type="term" value="P:glucosamine catabolic process"/>
    <property type="evidence" value="ECO:0007669"/>
    <property type="project" value="TreeGrafter"/>
</dbReference>
<comment type="caution">
    <text evidence="4">Lacks conserved residue(s) required for the propagation of feature annotation.</text>
</comment>
<dbReference type="InterPro" id="IPR004547">
    <property type="entry name" value="Glucosamine6P_isomerase"/>
</dbReference>
<dbReference type="GO" id="GO:0005737">
    <property type="term" value="C:cytoplasm"/>
    <property type="evidence" value="ECO:0007669"/>
    <property type="project" value="TreeGrafter"/>
</dbReference>
<dbReference type="InterPro" id="IPR037171">
    <property type="entry name" value="NagB/RpiA_transferase-like"/>
</dbReference>
<dbReference type="PANTHER" id="PTHR11280:SF5">
    <property type="entry name" value="GLUCOSAMINE-6-PHOSPHATE ISOMERASE"/>
    <property type="match status" value="1"/>
</dbReference>
<evidence type="ECO:0000256" key="1">
    <source>
        <dbReference type="ARBA" id="ARBA00000644"/>
    </source>
</evidence>
<dbReference type="PROSITE" id="PS01161">
    <property type="entry name" value="GLC_GALNAC_ISOMERASE"/>
    <property type="match status" value="1"/>
</dbReference>
<feature type="active site" description="Proton acceptor; for ring-opening step" evidence="4">
    <location>
        <position position="138"/>
    </location>
</feature>
<accession>A0A9Q4FLQ9</accession>
<comment type="function">
    <text evidence="4">Catalyzes the reversible isomerization-deamination of glucosamine 6-phosphate (GlcN6P) to form fructose 6-phosphate (Fru6P) and ammonium ion.</text>
</comment>
<gene>
    <name evidence="4 6" type="primary">nagB</name>
    <name evidence="6" type="ORF">L0P62_06620</name>
</gene>
<reference evidence="6" key="1">
    <citation type="submission" date="2022-01" db="EMBL/GenBank/DDBJ databases">
        <title>Collection of gut derived symbiotic bacterial strains cultured from healthy donors.</title>
        <authorList>
            <person name="Lin H."/>
            <person name="Kohout C."/>
            <person name="Waligurski E."/>
            <person name="Pamer E.G."/>
        </authorList>
    </citation>
    <scope>NUCLEOTIDE SEQUENCE</scope>
    <source>
        <strain evidence="6">MSK.14.39</strain>
    </source>
</reference>
<feature type="domain" description="Glucosamine/galactosamine-6-phosphate isomerase" evidence="5">
    <location>
        <begin position="11"/>
        <end position="224"/>
    </location>
</feature>
<feature type="active site" description="Proton acceptor; for enolization step" evidence="4">
    <location>
        <position position="67"/>
    </location>
</feature>
<dbReference type="InterPro" id="IPR006148">
    <property type="entry name" value="Glc/Gal-6P_isomerase"/>
</dbReference>
<name>A0A9Q4FLQ9_9FIRM</name>
<dbReference type="HAMAP" id="MF_01241">
    <property type="entry name" value="GlcN6P_deamin"/>
    <property type="match status" value="1"/>
</dbReference>
<dbReference type="Pfam" id="PF01182">
    <property type="entry name" value="Glucosamine_iso"/>
    <property type="match status" value="1"/>
</dbReference>
<keyword evidence="2 4" id="KW-0378">Hydrolase</keyword>
<dbReference type="GO" id="GO:0004342">
    <property type="term" value="F:glucosamine-6-phosphate deaminase activity"/>
    <property type="evidence" value="ECO:0007669"/>
    <property type="project" value="UniProtKB-UniRule"/>
</dbReference>
<evidence type="ECO:0000313" key="6">
    <source>
        <dbReference type="EMBL" id="MCG4565118.1"/>
    </source>
</evidence>
<dbReference type="GO" id="GO:0005975">
    <property type="term" value="P:carbohydrate metabolic process"/>
    <property type="evidence" value="ECO:0007669"/>
    <property type="project" value="InterPro"/>
</dbReference>
<protein>
    <recommendedName>
        <fullName evidence="4">Glucosamine-6-phosphate deaminase</fullName>
        <ecNumber evidence="4">3.5.99.6</ecNumber>
    </recommendedName>
    <alternativeName>
        <fullName evidence="4">GlcN6P deaminase</fullName>
        <shortName evidence="4">GNPDA</shortName>
    </alternativeName>
    <alternativeName>
        <fullName evidence="4">Glucosamine-6-phosphate isomerase</fullName>
    </alternativeName>
</protein>
<evidence type="ECO:0000259" key="5">
    <source>
        <dbReference type="Pfam" id="PF01182"/>
    </source>
</evidence>
<comment type="pathway">
    <text evidence="4">Amino-sugar metabolism; N-acetylneuraminate degradation; D-fructose 6-phosphate from N-acetylneuraminate: step 5/5.</text>
</comment>
<sequence>MKIIIEKNYSDLSKKAADIIEKEIRNKSDLILGLATGSTPVGTYKELIRRHKEEGLDFAKVTTFNLDEYLGIPHDHINSYHYFMYDNLFKHINIDEDNINIPNGNPENVEEYCKSYDEDIEKQGGIDLQILGIGENGHIAFNEPDDKLYLGTHITDLTESTIRANARFFDSIEEVPKKAITMGLGSIMKAKKILLLANGKSKANIIGKLLKDEVVSTYNPASLLLLHPDVTIILDEESASEYLK</sequence>
<dbReference type="NCBIfam" id="TIGR00502">
    <property type="entry name" value="nagB"/>
    <property type="match status" value="1"/>
</dbReference>
<dbReference type="PANTHER" id="PTHR11280">
    <property type="entry name" value="GLUCOSAMINE-6-PHOSPHATE ISOMERASE"/>
    <property type="match status" value="1"/>
</dbReference>
<dbReference type="SUPFAM" id="SSF100950">
    <property type="entry name" value="NagB/RpiA/CoA transferase-like"/>
    <property type="match status" value="1"/>
</dbReference>
<feature type="active site" description="For ring-opening step" evidence="4">
    <location>
        <position position="143"/>
    </location>
</feature>
<evidence type="ECO:0000256" key="4">
    <source>
        <dbReference type="HAMAP-Rule" id="MF_01241"/>
    </source>
</evidence>
<evidence type="ECO:0000256" key="3">
    <source>
        <dbReference type="ARBA" id="ARBA00023277"/>
    </source>
</evidence>
<proteinExistence type="inferred from homology"/>
<dbReference type="RefSeq" id="WP_237915358.1">
    <property type="nucleotide sequence ID" value="NZ_JAKNID010000020.1"/>
</dbReference>
<dbReference type="EMBL" id="JAKNID010000020">
    <property type="protein sequence ID" value="MCG4565118.1"/>
    <property type="molecule type" value="Genomic_DNA"/>
</dbReference>
<feature type="active site" description="For ring-opening step" evidence="4">
    <location>
        <position position="136"/>
    </location>
</feature>
<dbReference type="GO" id="GO:0042802">
    <property type="term" value="F:identical protein binding"/>
    <property type="evidence" value="ECO:0007669"/>
    <property type="project" value="TreeGrafter"/>
</dbReference>
<dbReference type="EC" id="3.5.99.6" evidence="4"/>
<evidence type="ECO:0000313" key="7">
    <source>
        <dbReference type="Proteomes" id="UP001108123"/>
    </source>
</evidence>
<dbReference type="Proteomes" id="UP001108123">
    <property type="component" value="Unassembled WGS sequence"/>
</dbReference>
<dbReference type="GO" id="GO:0019262">
    <property type="term" value="P:N-acetylneuraminate catabolic process"/>
    <property type="evidence" value="ECO:0007669"/>
    <property type="project" value="UniProtKB-UniRule"/>
</dbReference>
<comment type="caution">
    <text evidence="6">The sequence shown here is derived from an EMBL/GenBank/DDBJ whole genome shotgun (WGS) entry which is preliminary data.</text>
</comment>
<dbReference type="GO" id="GO:0006046">
    <property type="term" value="P:N-acetylglucosamine catabolic process"/>
    <property type="evidence" value="ECO:0007669"/>
    <property type="project" value="UniProtKB-UniRule"/>
</dbReference>
<keyword evidence="7" id="KW-1185">Reference proteome</keyword>